<keyword evidence="3" id="KW-0808">Transferase</keyword>
<dbReference type="Proteomes" id="UP001378956">
    <property type="component" value="Unassembled WGS sequence"/>
</dbReference>
<evidence type="ECO:0000313" key="3">
    <source>
        <dbReference type="EMBL" id="MEJ2904265.1"/>
    </source>
</evidence>
<dbReference type="PANTHER" id="PTHR34220">
    <property type="entry name" value="SENSOR HISTIDINE KINASE YPDA"/>
    <property type="match status" value="1"/>
</dbReference>
<dbReference type="RefSeq" id="WP_172661412.1">
    <property type="nucleotide sequence ID" value="NZ_CBFGNQ010000014.1"/>
</dbReference>
<evidence type="ECO:0000313" key="4">
    <source>
        <dbReference type="Proteomes" id="UP001378956"/>
    </source>
</evidence>
<dbReference type="Pfam" id="PF06580">
    <property type="entry name" value="His_kinase"/>
    <property type="match status" value="1"/>
</dbReference>
<organism evidence="3 4">
    <name type="scientific">Pedobacter panaciterrae</name>
    <dbReference type="NCBI Taxonomy" id="363849"/>
    <lineage>
        <taxon>Bacteria</taxon>
        <taxon>Pseudomonadati</taxon>
        <taxon>Bacteroidota</taxon>
        <taxon>Sphingobacteriia</taxon>
        <taxon>Sphingobacteriales</taxon>
        <taxon>Sphingobacteriaceae</taxon>
        <taxon>Pedobacter</taxon>
    </lineage>
</organism>
<keyword evidence="4" id="KW-1185">Reference proteome</keyword>
<dbReference type="GO" id="GO:0016301">
    <property type="term" value="F:kinase activity"/>
    <property type="evidence" value="ECO:0007669"/>
    <property type="project" value="UniProtKB-KW"/>
</dbReference>
<gene>
    <name evidence="3" type="ORF">WAE58_17625</name>
</gene>
<evidence type="ECO:0000259" key="2">
    <source>
        <dbReference type="Pfam" id="PF06580"/>
    </source>
</evidence>
<feature type="domain" description="Signal transduction histidine kinase internal region" evidence="2">
    <location>
        <begin position="156"/>
        <end position="235"/>
    </location>
</feature>
<reference evidence="3 4" key="1">
    <citation type="submission" date="2024-03" db="EMBL/GenBank/DDBJ databases">
        <title>Sequence of Lycoming College Course Isolates.</title>
        <authorList>
            <person name="Plotts O."/>
            <person name="Newman J."/>
        </authorList>
    </citation>
    <scope>NUCLEOTIDE SEQUENCE [LARGE SCALE GENOMIC DNA]</scope>
    <source>
        <strain evidence="3 4">CJB-3</strain>
    </source>
</reference>
<evidence type="ECO:0000256" key="1">
    <source>
        <dbReference type="SAM" id="Phobius"/>
    </source>
</evidence>
<dbReference type="InterPro" id="IPR050640">
    <property type="entry name" value="Bact_2-comp_sensor_kinase"/>
</dbReference>
<dbReference type="InterPro" id="IPR010559">
    <property type="entry name" value="Sig_transdc_His_kin_internal"/>
</dbReference>
<dbReference type="PANTHER" id="PTHR34220:SF7">
    <property type="entry name" value="SENSOR HISTIDINE KINASE YPDA"/>
    <property type="match status" value="1"/>
</dbReference>
<keyword evidence="1" id="KW-0812">Transmembrane</keyword>
<accession>A0ABU8NPT8</accession>
<feature type="transmembrane region" description="Helical" evidence="1">
    <location>
        <begin position="45"/>
        <end position="65"/>
    </location>
</feature>
<sequence length="355" mass="41395">MTKHKHMGNAKREILLFLFCLILMSILYATPRLFSQGISKPFIRELLVDCSIMAIACFPVWWLHFRKWTRFPMKKRFALHFFTGVIYYIIWIVLYRWYNKFAGLPVMTSQQMLQNIGPNLLFYIQVFSSLHIDLFFREREIQQHRERELRELAHKAEIESLKAQIQPHFLFNTLNSISASVPAENEHTRVLIAELADTFRYALRSTQEELVLLWQEIEFVKSYLLLEQSRFGSRLDFEIDVRSCDGQAMIPPMLLQPLVENAIEHGIEPAIDGGRIYIKCHTNEKASHFYIHNTGIPYRGTVEEMFACDGIGLNNTAKRLRNQFGEELRIEIDKEGGVAVSFAIPFTKGSRTSLI</sequence>
<name>A0ABU8NPT8_9SPHI</name>
<keyword evidence="3" id="KW-0418">Kinase</keyword>
<keyword evidence="1" id="KW-0472">Membrane</keyword>
<feature type="transmembrane region" description="Helical" evidence="1">
    <location>
        <begin position="77"/>
        <end position="98"/>
    </location>
</feature>
<protein>
    <submittedName>
        <fullName evidence="3">Histidine kinase</fullName>
    </submittedName>
</protein>
<dbReference type="SUPFAM" id="SSF55874">
    <property type="entry name" value="ATPase domain of HSP90 chaperone/DNA topoisomerase II/histidine kinase"/>
    <property type="match status" value="1"/>
</dbReference>
<dbReference type="EMBL" id="JBBEUB010000006">
    <property type="protein sequence ID" value="MEJ2904265.1"/>
    <property type="molecule type" value="Genomic_DNA"/>
</dbReference>
<keyword evidence="1" id="KW-1133">Transmembrane helix</keyword>
<proteinExistence type="predicted"/>
<dbReference type="Gene3D" id="3.30.565.10">
    <property type="entry name" value="Histidine kinase-like ATPase, C-terminal domain"/>
    <property type="match status" value="1"/>
</dbReference>
<dbReference type="InterPro" id="IPR036890">
    <property type="entry name" value="HATPase_C_sf"/>
</dbReference>
<comment type="caution">
    <text evidence="3">The sequence shown here is derived from an EMBL/GenBank/DDBJ whole genome shotgun (WGS) entry which is preliminary data.</text>
</comment>